<dbReference type="Pfam" id="PF03787">
    <property type="entry name" value="RAMPs"/>
    <property type="match status" value="1"/>
</dbReference>
<dbReference type="AlphaFoldDB" id="A0A975BVH9"/>
<dbReference type="Proteomes" id="UP000663722">
    <property type="component" value="Chromosome"/>
</dbReference>
<dbReference type="KEGG" id="dmm:dnm_081320"/>
<dbReference type="InterPro" id="IPR005537">
    <property type="entry name" value="RAMP_III_fam"/>
</dbReference>
<dbReference type="GO" id="GO:0051607">
    <property type="term" value="P:defense response to virus"/>
    <property type="evidence" value="ECO:0007669"/>
    <property type="project" value="UniProtKB-KW"/>
</dbReference>
<dbReference type="RefSeq" id="WP_207679584.1">
    <property type="nucleotide sequence ID" value="NZ_CP061800.1"/>
</dbReference>
<keyword evidence="4" id="KW-1185">Reference proteome</keyword>
<feature type="domain" description="CRISPR type III-associated protein" evidence="2">
    <location>
        <begin position="10"/>
        <end position="198"/>
    </location>
</feature>
<dbReference type="InterPro" id="IPR052216">
    <property type="entry name" value="CRISPR_Csm3_endoribonuclease"/>
</dbReference>
<proteinExistence type="predicted"/>
<keyword evidence="1" id="KW-0051">Antiviral defense</keyword>
<dbReference type="CDD" id="cd09726">
    <property type="entry name" value="RAMP_I_III"/>
    <property type="match status" value="1"/>
</dbReference>
<accession>A0A975BVH9</accession>
<dbReference type="EMBL" id="CP061800">
    <property type="protein sequence ID" value="QTA92058.1"/>
    <property type="molecule type" value="Genomic_DNA"/>
</dbReference>
<organism evidence="3 4">
    <name type="scientific">Desulfonema magnum</name>
    <dbReference type="NCBI Taxonomy" id="45655"/>
    <lineage>
        <taxon>Bacteria</taxon>
        <taxon>Pseudomonadati</taxon>
        <taxon>Thermodesulfobacteriota</taxon>
        <taxon>Desulfobacteria</taxon>
        <taxon>Desulfobacterales</taxon>
        <taxon>Desulfococcaceae</taxon>
        <taxon>Desulfonema</taxon>
    </lineage>
</organism>
<protein>
    <submittedName>
        <fullName evidence="3">CRISPR type III-associated RAMP domain-containing protein</fullName>
    </submittedName>
</protein>
<evidence type="ECO:0000256" key="1">
    <source>
        <dbReference type="ARBA" id="ARBA00023118"/>
    </source>
</evidence>
<name>A0A975BVH9_9BACT</name>
<sequence length="233" mass="26788">MRHNLRLDMTISFESKWHTGSGESGFLVDRLISRDARGWPYIPGSTLKGVIRENCEKLSRTLGFPHPLDPHENDEFSEAFAPLNTLASPVDRIFGNKYESGNLFFRDARFKDEPPYRFLREQSRICCYRKLRTAKDKHLFSTQYAAPIKFETRIDGYHNDLVCLGENDPPYAYCLLIAAIMMTGRIGGDKSTGSGRIEISFNRIECNGKTLSEETVFEYLDSDLYEMTKEEEV</sequence>
<dbReference type="PANTHER" id="PTHR35579">
    <property type="entry name" value="CRISPR SYSTEM CMS ENDORIBONUCLEASE CSM3"/>
    <property type="match status" value="1"/>
</dbReference>
<evidence type="ECO:0000313" key="3">
    <source>
        <dbReference type="EMBL" id="QTA92058.1"/>
    </source>
</evidence>
<evidence type="ECO:0000259" key="2">
    <source>
        <dbReference type="Pfam" id="PF03787"/>
    </source>
</evidence>
<reference evidence="3" key="1">
    <citation type="journal article" date="2021" name="Microb. Physiol.">
        <title>Proteogenomic Insights into the Physiology of Marine, Sulfate-Reducing, Filamentous Desulfonema limicola and Desulfonema magnum.</title>
        <authorList>
            <person name="Schnaars V."/>
            <person name="Wohlbrand L."/>
            <person name="Scheve S."/>
            <person name="Hinrichs C."/>
            <person name="Reinhardt R."/>
            <person name="Rabus R."/>
        </authorList>
    </citation>
    <scope>NUCLEOTIDE SEQUENCE</scope>
    <source>
        <strain evidence="3">4be13</strain>
    </source>
</reference>
<evidence type="ECO:0000313" key="4">
    <source>
        <dbReference type="Proteomes" id="UP000663722"/>
    </source>
</evidence>
<gene>
    <name evidence="3" type="ORF">dnm_081320</name>
</gene>
<dbReference type="PANTHER" id="PTHR35579:SF3">
    <property type="entry name" value="CRISPR SYSTEM CMS ENDORIBONUCLEASE CSM3"/>
    <property type="match status" value="1"/>
</dbReference>